<dbReference type="Proteomes" id="UP001301958">
    <property type="component" value="Unassembled WGS sequence"/>
</dbReference>
<feature type="transmembrane region" description="Helical" evidence="1">
    <location>
        <begin position="34"/>
        <end position="55"/>
    </location>
</feature>
<evidence type="ECO:0000256" key="2">
    <source>
        <dbReference type="SAM" id="SignalP"/>
    </source>
</evidence>
<dbReference type="EMBL" id="MU865328">
    <property type="protein sequence ID" value="KAK4227702.1"/>
    <property type="molecule type" value="Genomic_DNA"/>
</dbReference>
<accession>A0AAN7GZD0</accession>
<protein>
    <submittedName>
        <fullName evidence="3">Uncharacterized protein</fullName>
    </submittedName>
</protein>
<keyword evidence="1" id="KW-0472">Membrane</keyword>
<feature type="chain" id="PRO_5042864701" evidence="2">
    <location>
        <begin position="19"/>
        <end position="85"/>
    </location>
</feature>
<keyword evidence="1" id="KW-0812">Transmembrane</keyword>
<evidence type="ECO:0000313" key="3">
    <source>
        <dbReference type="EMBL" id="KAK4227702.1"/>
    </source>
</evidence>
<keyword evidence="4" id="KW-1185">Reference proteome</keyword>
<sequence>MFIVFILVIIIVSETRLAGYLASPRGGWKPPKKGVTIPWVAGFFGFAVHTFTYLITYCRLQCIFPSLQGNYIHIFIPFLLLFTLW</sequence>
<organism evidence="3 4">
    <name type="scientific">Podospora fimiseda</name>
    <dbReference type="NCBI Taxonomy" id="252190"/>
    <lineage>
        <taxon>Eukaryota</taxon>
        <taxon>Fungi</taxon>
        <taxon>Dikarya</taxon>
        <taxon>Ascomycota</taxon>
        <taxon>Pezizomycotina</taxon>
        <taxon>Sordariomycetes</taxon>
        <taxon>Sordariomycetidae</taxon>
        <taxon>Sordariales</taxon>
        <taxon>Podosporaceae</taxon>
        <taxon>Podospora</taxon>
    </lineage>
</organism>
<dbReference type="AlphaFoldDB" id="A0AAN7GZD0"/>
<feature type="transmembrane region" description="Helical" evidence="1">
    <location>
        <begin position="67"/>
        <end position="84"/>
    </location>
</feature>
<reference evidence="3" key="1">
    <citation type="journal article" date="2023" name="Mol. Phylogenet. Evol.">
        <title>Genome-scale phylogeny and comparative genomics of the fungal order Sordariales.</title>
        <authorList>
            <person name="Hensen N."/>
            <person name="Bonometti L."/>
            <person name="Westerberg I."/>
            <person name="Brannstrom I.O."/>
            <person name="Guillou S."/>
            <person name="Cros-Aarteil S."/>
            <person name="Calhoun S."/>
            <person name="Haridas S."/>
            <person name="Kuo A."/>
            <person name="Mondo S."/>
            <person name="Pangilinan J."/>
            <person name="Riley R."/>
            <person name="LaButti K."/>
            <person name="Andreopoulos B."/>
            <person name="Lipzen A."/>
            <person name="Chen C."/>
            <person name="Yan M."/>
            <person name="Daum C."/>
            <person name="Ng V."/>
            <person name="Clum A."/>
            <person name="Steindorff A."/>
            <person name="Ohm R.A."/>
            <person name="Martin F."/>
            <person name="Silar P."/>
            <person name="Natvig D.O."/>
            <person name="Lalanne C."/>
            <person name="Gautier V."/>
            <person name="Ament-Velasquez S.L."/>
            <person name="Kruys A."/>
            <person name="Hutchinson M.I."/>
            <person name="Powell A.J."/>
            <person name="Barry K."/>
            <person name="Miller A.N."/>
            <person name="Grigoriev I.V."/>
            <person name="Debuchy R."/>
            <person name="Gladieux P."/>
            <person name="Hiltunen Thoren M."/>
            <person name="Johannesson H."/>
        </authorList>
    </citation>
    <scope>NUCLEOTIDE SEQUENCE</scope>
    <source>
        <strain evidence="3">CBS 990.96</strain>
    </source>
</reference>
<reference evidence="3" key="2">
    <citation type="submission" date="2023-05" db="EMBL/GenBank/DDBJ databases">
        <authorList>
            <consortium name="Lawrence Berkeley National Laboratory"/>
            <person name="Steindorff A."/>
            <person name="Hensen N."/>
            <person name="Bonometti L."/>
            <person name="Westerberg I."/>
            <person name="Brannstrom I.O."/>
            <person name="Guillou S."/>
            <person name="Cros-Aarteil S."/>
            <person name="Calhoun S."/>
            <person name="Haridas S."/>
            <person name="Kuo A."/>
            <person name="Mondo S."/>
            <person name="Pangilinan J."/>
            <person name="Riley R."/>
            <person name="Labutti K."/>
            <person name="Andreopoulos B."/>
            <person name="Lipzen A."/>
            <person name="Chen C."/>
            <person name="Yanf M."/>
            <person name="Daum C."/>
            <person name="Ng V."/>
            <person name="Clum A."/>
            <person name="Ohm R."/>
            <person name="Martin F."/>
            <person name="Silar P."/>
            <person name="Natvig D."/>
            <person name="Lalanne C."/>
            <person name="Gautier V."/>
            <person name="Ament-Velasquez S.L."/>
            <person name="Kruys A."/>
            <person name="Hutchinson M.I."/>
            <person name="Powell A.J."/>
            <person name="Barry K."/>
            <person name="Miller A.N."/>
            <person name="Grigoriev I.V."/>
            <person name="Debuchy R."/>
            <person name="Gladieux P."/>
            <person name="Thoren M.H."/>
            <person name="Johannesson H."/>
        </authorList>
    </citation>
    <scope>NUCLEOTIDE SEQUENCE</scope>
    <source>
        <strain evidence="3">CBS 990.96</strain>
    </source>
</reference>
<feature type="signal peptide" evidence="2">
    <location>
        <begin position="1"/>
        <end position="18"/>
    </location>
</feature>
<keyword evidence="2" id="KW-0732">Signal</keyword>
<keyword evidence="1" id="KW-1133">Transmembrane helix</keyword>
<evidence type="ECO:0000256" key="1">
    <source>
        <dbReference type="SAM" id="Phobius"/>
    </source>
</evidence>
<name>A0AAN7GZD0_9PEZI</name>
<evidence type="ECO:0000313" key="4">
    <source>
        <dbReference type="Proteomes" id="UP001301958"/>
    </source>
</evidence>
<comment type="caution">
    <text evidence="3">The sequence shown here is derived from an EMBL/GenBank/DDBJ whole genome shotgun (WGS) entry which is preliminary data.</text>
</comment>
<proteinExistence type="predicted"/>
<gene>
    <name evidence="3" type="ORF">QBC38DRAFT_477152</name>
</gene>